<keyword evidence="9" id="KW-0539">Nucleus</keyword>
<dbReference type="EMBL" id="NEVH01011222">
    <property type="protein sequence ID" value="PNF31647.1"/>
    <property type="molecule type" value="Genomic_DNA"/>
</dbReference>
<evidence type="ECO:0000256" key="6">
    <source>
        <dbReference type="ARBA" id="ARBA00022824"/>
    </source>
</evidence>
<feature type="transmembrane region" description="Helical" evidence="10">
    <location>
        <begin position="297"/>
        <end position="322"/>
    </location>
</feature>
<dbReference type="OrthoDB" id="410725at2759"/>
<evidence type="ECO:0000256" key="3">
    <source>
        <dbReference type="ARBA" id="ARBA00004586"/>
    </source>
</evidence>
<evidence type="ECO:0000256" key="10">
    <source>
        <dbReference type="SAM" id="Phobius"/>
    </source>
</evidence>
<dbReference type="PANTHER" id="PTHR13416">
    <property type="match status" value="1"/>
</dbReference>
<keyword evidence="8 10" id="KW-0472">Membrane</keyword>
<comment type="similarity">
    <text evidence="4">Belongs to the TMEM43 family.</text>
</comment>
<dbReference type="GO" id="GO:0006629">
    <property type="term" value="P:lipid metabolic process"/>
    <property type="evidence" value="ECO:0007669"/>
    <property type="project" value="TreeGrafter"/>
</dbReference>
<sequence>MYRTSFPDAPRPYVNQDQRRCIGSIREQLKLSWLTSLIGCVLFAAGMRLLFWNEGQVVQTARLLEEALNTIIPVQYTSVVMAENNGKLVHFSGALHVGELLTEPEYGVAVPAAKLKRRVQMYQWVEEEQNSELMPGDHEYVETSYSYTMEWRDKLIDSSLFYSTSGHHNPKEFPLKSIVYVNEHVIVGSCVFGAALKEKFSDYVLVTSDERPERRDIKLHAGLYYHSQDVWNPEVGDIRVQFSYAGKAGEVVSVVGMQVGKEIRPYQTFSGDEILMLRYGRLTVEEMFLEERVHNQWLTWALRGLGWLMMFLGANCLTNILHLIVSRYSVLHDLLVLGVNSMNVAISTSASLLVTSFAWIWYHPVLGGFLMIGAAVPFLYSAIQLYCGDHQENRYQRL</sequence>
<dbReference type="GO" id="GO:0005637">
    <property type="term" value="C:nuclear inner membrane"/>
    <property type="evidence" value="ECO:0007669"/>
    <property type="project" value="TreeGrafter"/>
</dbReference>
<keyword evidence="5 10" id="KW-0812">Transmembrane</keyword>
<keyword evidence="6" id="KW-0256">Endoplasmic reticulum</keyword>
<dbReference type="PANTHER" id="PTHR13416:SF2">
    <property type="entry name" value="TRANSMEMBRANE PROTEIN 43"/>
    <property type="match status" value="1"/>
</dbReference>
<name>A0A2J7QSU8_9NEOP</name>
<protein>
    <submittedName>
        <fullName evidence="11">Transmembrane protein 43</fullName>
    </submittedName>
</protein>
<evidence type="ECO:0000256" key="8">
    <source>
        <dbReference type="ARBA" id="ARBA00023136"/>
    </source>
</evidence>
<comment type="subcellular location">
    <subcellularLocation>
        <location evidence="1">Endomembrane system</location>
        <topology evidence="1">Multi-pass membrane protein</topology>
    </subcellularLocation>
    <subcellularLocation>
        <location evidence="3">Endoplasmic reticulum membrane</location>
    </subcellularLocation>
    <subcellularLocation>
        <location evidence="2">Nucleus envelope</location>
    </subcellularLocation>
</comment>
<evidence type="ECO:0000256" key="7">
    <source>
        <dbReference type="ARBA" id="ARBA00022989"/>
    </source>
</evidence>
<dbReference type="Proteomes" id="UP000235965">
    <property type="component" value="Unassembled WGS sequence"/>
</dbReference>
<evidence type="ECO:0000313" key="11">
    <source>
        <dbReference type="EMBL" id="PNF31647.1"/>
    </source>
</evidence>
<evidence type="ECO:0000256" key="5">
    <source>
        <dbReference type="ARBA" id="ARBA00022692"/>
    </source>
</evidence>
<evidence type="ECO:0000313" key="12">
    <source>
        <dbReference type="Proteomes" id="UP000235965"/>
    </source>
</evidence>
<feature type="transmembrane region" description="Helical" evidence="10">
    <location>
        <begin position="334"/>
        <end position="362"/>
    </location>
</feature>
<keyword evidence="12" id="KW-1185">Reference proteome</keyword>
<proteinExistence type="inferred from homology"/>
<keyword evidence="7 10" id="KW-1133">Transmembrane helix</keyword>
<evidence type="ECO:0000256" key="4">
    <source>
        <dbReference type="ARBA" id="ARBA00006627"/>
    </source>
</evidence>
<dbReference type="GO" id="GO:0005789">
    <property type="term" value="C:endoplasmic reticulum membrane"/>
    <property type="evidence" value="ECO:0007669"/>
    <property type="project" value="UniProtKB-SubCell"/>
</dbReference>
<dbReference type="Pfam" id="PF07787">
    <property type="entry name" value="TMEM43"/>
    <property type="match status" value="1"/>
</dbReference>
<accession>A0A2J7QSU8</accession>
<evidence type="ECO:0000256" key="1">
    <source>
        <dbReference type="ARBA" id="ARBA00004127"/>
    </source>
</evidence>
<comment type="caution">
    <text evidence="11">The sequence shown here is derived from an EMBL/GenBank/DDBJ whole genome shotgun (WGS) entry which is preliminary data.</text>
</comment>
<evidence type="ECO:0000256" key="2">
    <source>
        <dbReference type="ARBA" id="ARBA00004259"/>
    </source>
</evidence>
<dbReference type="InterPro" id="IPR012430">
    <property type="entry name" value="TMEM43_fam"/>
</dbReference>
<organism evidence="11 12">
    <name type="scientific">Cryptotermes secundus</name>
    <dbReference type="NCBI Taxonomy" id="105785"/>
    <lineage>
        <taxon>Eukaryota</taxon>
        <taxon>Metazoa</taxon>
        <taxon>Ecdysozoa</taxon>
        <taxon>Arthropoda</taxon>
        <taxon>Hexapoda</taxon>
        <taxon>Insecta</taxon>
        <taxon>Pterygota</taxon>
        <taxon>Neoptera</taxon>
        <taxon>Polyneoptera</taxon>
        <taxon>Dictyoptera</taxon>
        <taxon>Blattodea</taxon>
        <taxon>Blattoidea</taxon>
        <taxon>Termitoidae</taxon>
        <taxon>Kalotermitidae</taxon>
        <taxon>Cryptotermitinae</taxon>
        <taxon>Cryptotermes</taxon>
    </lineage>
</organism>
<reference evidence="11 12" key="1">
    <citation type="submission" date="2017-12" db="EMBL/GenBank/DDBJ databases">
        <title>Hemimetabolous genomes reveal molecular basis of termite eusociality.</title>
        <authorList>
            <person name="Harrison M.C."/>
            <person name="Jongepier E."/>
            <person name="Robertson H.M."/>
            <person name="Arning N."/>
            <person name="Bitard-Feildel T."/>
            <person name="Chao H."/>
            <person name="Childers C.P."/>
            <person name="Dinh H."/>
            <person name="Doddapaneni H."/>
            <person name="Dugan S."/>
            <person name="Gowin J."/>
            <person name="Greiner C."/>
            <person name="Han Y."/>
            <person name="Hu H."/>
            <person name="Hughes D.S.T."/>
            <person name="Huylmans A.-K."/>
            <person name="Kemena C."/>
            <person name="Kremer L.P.M."/>
            <person name="Lee S.L."/>
            <person name="Lopez-Ezquerra A."/>
            <person name="Mallet L."/>
            <person name="Monroy-Kuhn J.M."/>
            <person name="Moser A."/>
            <person name="Murali S.C."/>
            <person name="Muzny D.M."/>
            <person name="Otani S."/>
            <person name="Piulachs M.-D."/>
            <person name="Poelchau M."/>
            <person name="Qu J."/>
            <person name="Schaub F."/>
            <person name="Wada-Katsumata A."/>
            <person name="Worley K.C."/>
            <person name="Xie Q."/>
            <person name="Ylla G."/>
            <person name="Poulsen M."/>
            <person name="Gibbs R.A."/>
            <person name="Schal C."/>
            <person name="Richards S."/>
            <person name="Belles X."/>
            <person name="Korb J."/>
            <person name="Bornberg-Bauer E."/>
        </authorList>
    </citation>
    <scope>NUCLEOTIDE SEQUENCE [LARGE SCALE GENOMIC DNA]</scope>
    <source>
        <tissue evidence="11">Whole body</tissue>
    </source>
</reference>
<evidence type="ECO:0000256" key="9">
    <source>
        <dbReference type="ARBA" id="ARBA00023242"/>
    </source>
</evidence>
<gene>
    <name evidence="11" type="ORF">B7P43_G17088</name>
</gene>
<dbReference type="AlphaFoldDB" id="A0A2J7QSU8"/>
<feature type="transmembrane region" description="Helical" evidence="10">
    <location>
        <begin position="368"/>
        <end position="387"/>
    </location>
</feature>
<dbReference type="GO" id="GO:0071763">
    <property type="term" value="P:nuclear membrane organization"/>
    <property type="evidence" value="ECO:0007669"/>
    <property type="project" value="TreeGrafter"/>
</dbReference>